<dbReference type="Gene3D" id="3.30.70.1880">
    <property type="entry name" value="Protein of unknown function DUF881"/>
    <property type="match status" value="1"/>
</dbReference>
<feature type="transmembrane region" description="Helical" evidence="3">
    <location>
        <begin position="6"/>
        <end position="25"/>
    </location>
</feature>
<dbReference type="Proteomes" id="UP001501047">
    <property type="component" value="Unassembled WGS sequence"/>
</dbReference>
<evidence type="ECO:0000256" key="2">
    <source>
        <dbReference type="SAM" id="Coils"/>
    </source>
</evidence>
<gene>
    <name evidence="4" type="ORF">GCM10008908_06620</name>
</gene>
<proteinExistence type="inferred from homology"/>
<comment type="similarity">
    <text evidence="1">Belongs to the UPF0749 family.</text>
</comment>
<keyword evidence="3" id="KW-0472">Membrane</keyword>
<reference evidence="4 5" key="1">
    <citation type="journal article" date="2019" name="Int. J. Syst. Evol. Microbiol.">
        <title>The Global Catalogue of Microorganisms (GCM) 10K type strain sequencing project: providing services to taxonomists for standard genome sequencing and annotation.</title>
        <authorList>
            <consortium name="The Broad Institute Genomics Platform"/>
            <consortium name="The Broad Institute Genome Sequencing Center for Infectious Disease"/>
            <person name="Wu L."/>
            <person name="Ma J."/>
        </authorList>
    </citation>
    <scope>NUCLEOTIDE SEQUENCE [LARGE SCALE GENOMIC DNA]</scope>
    <source>
        <strain evidence="4 5">JCM 1417</strain>
    </source>
</reference>
<accession>A0ABN1KIF7</accession>
<evidence type="ECO:0000256" key="3">
    <source>
        <dbReference type="SAM" id="Phobius"/>
    </source>
</evidence>
<keyword evidence="5" id="KW-1185">Reference proteome</keyword>
<evidence type="ECO:0000313" key="5">
    <source>
        <dbReference type="Proteomes" id="UP001501047"/>
    </source>
</evidence>
<comment type="caution">
    <text evidence="4">The sequence shown here is derived from an EMBL/GenBank/DDBJ whole genome shotgun (WGS) entry which is preliminary data.</text>
</comment>
<keyword evidence="3" id="KW-1133">Transmembrane helix</keyword>
<dbReference type="PANTHER" id="PTHR37313">
    <property type="entry name" value="UPF0749 PROTEIN RV1825"/>
    <property type="match status" value="1"/>
</dbReference>
<keyword evidence="2" id="KW-0175">Coiled coil</keyword>
<protein>
    <submittedName>
        <fullName evidence="4">DUF881 domain-containing protein</fullName>
    </submittedName>
</protein>
<name>A0ABN1KIF7_CLOSU</name>
<sequence>MRVNEANIFLFIATIIIGILIAMNVNLGGQTKFLDVEQYQEAYDSRTKLQNEISNLKEQYTEINKKISRYERSSETEDEVRKEMKEEINENNLALGLVPVVGDGVKITLNDAPAATTLGENVQEFMLVHDLDLLMVVNDLKAAGAEAISINGYRIIGSTDGLCAGPTIEIDGIKIIAPFYITAIGNQDVIKSFLDNEQNQIKNLKLRGCYVEIESVYDEKLPAYNGELKSDHLKLK</sequence>
<evidence type="ECO:0000313" key="4">
    <source>
        <dbReference type="EMBL" id="GAA0767485.1"/>
    </source>
</evidence>
<dbReference type="PANTHER" id="PTHR37313:SF2">
    <property type="entry name" value="UPF0749 PROTEIN YLXX"/>
    <property type="match status" value="1"/>
</dbReference>
<evidence type="ECO:0000256" key="1">
    <source>
        <dbReference type="ARBA" id="ARBA00009108"/>
    </source>
</evidence>
<dbReference type="RefSeq" id="WP_343823597.1">
    <property type="nucleotide sequence ID" value="NZ_BAAACI010000001.1"/>
</dbReference>
<keyword evidence="3" id="KW-0812">Transmembrane</keyword>
<dbReference type="Pfam" id="PF05949">
    <property type="entry name" value="DUF881"/>
    <property type="match status" value="1"/>
</dbReference>
<organism evidence="4 5">
    <name type="scientific">Clostridium subterminale</name>
    <dbReference type="NCBI Taxonomy" id="1550"/>
    <lineage>
        <taxon>Bacteria</taxon>
        <taxon>Bacillati</taxon>
        <taxon>Bacillota</taxon>
        <taxon>Clostridia</taxon>
        <taxon>Eubacteriales</taxon>
        <taxon>Clostridiaceae</taxon>
        <taxon>Clostridium</taxon>
    </lineage>
</organism>
<dbReference type="EMBL" id="BAAACI010000001">
    <property type="protein sequence ID" value="GAA0767485.1"/>
    <property type="molecule type" value="Genomic_DNA"/>
</dbReference>
<dbReference type="InterPro" id="IPR010273">
    <property type="entry name" value="DUF881"/>
</dbReference>
<feature type="coiled-coil region" evidence="2">
    <location>
        <begin position="39"/>
        <end position="90"/>
    </location>
</feature>